<dbReference type="InterPro" id="IPR018764">
    <property type="entry name" value="RskA_C"/>
</dbReference>
<sequence>MQHLDPELLSLLALDEGTGTEAEREHLRSCTACSGEYEVLRRTVGVARTRPQPEALQSPGPHVWAAIHRELGLDEALAGDPLGGTARDIRSAPRHRPGRAGGTSGGRPRRPWLLAAAAAVVLGLGIGWAATRQAQAPAPVAVAALEPLERFTATGSAEVVQAGTEERGLVVSLSADEAAGYQEVWLLKPDLSGLVSLGVLESTQGTFAIPPGLDLAEYPVVDVSDEPLDGEPAHSGVSIVRGKLDV</sequence>
<protein>
    <submittedName>
        <fullName evidence="3">Anti-sigma factor</fullName>
    </submittedName>
</protein>
<feature type="domain" description="Anti-sigma K factor RskA C-terminal" evidence="2">
    <location>
        <begin position="113"/>
        <end position="236"/>
    </location>
</feature>
<proteinExistence type="predicted"/>
<feature type="region of interest" description="Disordered" evidence="1">
    <location>
        <begin position="82"/>
        <end position="108"/>
    </location>
</feature>
<accession>A0ABX1JI81</accession>
<dbReference type="Pfam" id="PF10099">
    <property type="entry name" value="RskA_C"/>
    <property type="match status" value="1"/>
</dbReference>
<evidence type="ECO:0000313" key="4">
    <source>
        <dbReference type="Proteomes" id="UP000523795"/>
    </source>
</evidence>
<evidence type="ECO:0000256" key="1">
    <source>
        <dbReference type="SAM" id="MobiDB-lite"/>
    </source>
</evidence>
<keyword evidence="4" id="KW-1185">Reference proteome</keyword>
<name>A0ABX1JI81_9MICC</name>
<evidence type="ECO:0000313" key="3">
    <source>
        <dbReference type="EMBL" id="NKX49027.1"/>
    </source>
</evidence>
<evidence type="ECO:0000259" key="2">
    <source>
        <dbReference type="Pfam" id="PF10099"/>
    </source>
</evidence>
<gene>
    <name evidence="3" type="ORF">HER39_00165</name>
</gene>
<comment type="caution">
    <text evidence="3">The sequence shown here is derived from an EMBL/GenBank/DDBJ whole genome shotgun (WGS) entry which is preliminary data.</text>
</comment>
<dbReference type="EMBL" id="JAAZSR010000001">
    <property type="protein sequence ID" value="NKX49027.1"/>
    <property type="molecule type" value="Genomic_DNA"/>
</dbReference>
<organism evidence="3 4">
    <name type="scientific">Arthrobacter deserti</name>
    <dbReference type="NCBI Taxonomy" id="1742687"/>
    <lineage>
        <taxon>Bacteria</taxon>
        <taxon>Bacillati</taxon>
        <taxon>Actinomycetota</taxon>
        <taxon>Actinomycetes</taxon>
        <taxon>Micrococcales</taxon>
        <taxon>Micrococcaceae</taxon>
        <taxon>Arthrobacter</taxon>
    </lineage>
</organism>
<reference evidence="3 4" key="1">
    <citation type="submission" date="2020-04" db="EMBL/GenBank/DDBJ databases">
        <authorList>
            <person name="Liu S."/>
        </authorList>
    </citation>
    <scope>NUCLEOTIDE SEQUENCE [LARGE SCALE GENOMIC DNA]</scope>
    <source>
        <strain evidence="3 4">CGMCC 1.15091</strain>
    </source>
</reference>
<dbReference type="Proteomes" id="UP000523795">
    <property type="component" value="Unassembled WGS sequence"/>
</dbReference>